<keyword evidence="12" id="KW-0278">Fertilization</keyword>
<dbReference type="SMART" id="SM00241">
    <property type="entry name" value="ZP"/>
    <property type="match status" value="1"/>
</dbReference>
<evidence type="ECO:0000256" key="7">
    <source>
        <dbReference type="ARBA" id="ARBA00022729"/>
    </source>
</evidence>
<feature type="disulfide bond" evidence="14">
    <location>
        <begin position="621"/>
        <end position="636"/>
    </location>
</feature>
<dbReference type="GO" id="GO:0005886">
    <property type="term" value="C:plasma membrane"/>
    <property type="evidence" value="ECO:0007669"/>
    <property type="project" value="UniProtKB-SubCell"/>
</dbReference>
<feature type="signal peptide" evidence="15">
    <location>
        <begin position="1"/>
        <end position="21"/>
    </location>
</feature>
<dbReference type="Pfam" id="PF22821">
    <property type="entry name" value="ZP1_ZP4_Ig-like"/>
    <property type="match status" value="1"/>
</dbReference>
<keyword evidence="6" id="KW-0812">Transmembrane</keyword>
<comment type="caution">
    <text evidence="18">The sequence shown here is derived from an EMBL/GenBank/DDBJ whole genome shotgun (WGS) entry which is preliminary data.</text>
</comment>
<dbReference type="InterPro" id="IPR001507">
    <property type="entry name" value="ZP_dom"/>
</dbReference>
<evidence type="ECO:0000313" key="18">
    <source>
        <dbReference type="EMBL" id="KAJ8384115.1"/>
    </source>
</evidence>
<keyword evidence="2" id="KW-1003">Cell membrane</keyword>
<dbReference type="GO" id="GO:0035804">
    <property type="term" value="F:structural constituent of egg coat"/>
    <property type="evidence" value="ECO:0007669"/>
    <property type="project" value="TreeGrafter"/>
</dbReference>
<keyword evidence="10 14" id="KW-1015">Disulfide bond</keyword>
<feature type="chain" id="PRO_5042270473" evidence="15">
    <location>
        <begin position="22"/>
        <end position="918"/>
    </location>
</feature>
<evidence type="ECO:0000256" key="4">
    <source>
        <dbReference type="ARBA" id="ARBA00022530"/>
    </source>
</evidence>
<evidence type="ECO:0000256" key="10">
    <source>
        <dbReference type="ARBA" id="ARBA00023157"/>
    </source>
</evidence>
<keyword evidence="8" id="KW-1133">Transmembrane helix</keyword>
<dbReference type="GO" id="GO:0060468">
    <property type="term" value="P:prevention of polyspermy"/>
    <property type="evidence" value="ECO:0007669"/>
    <property type="project" value="TreeGrafter"/>
</dbReference>
<evidence type="ECO:0000256" key="2">
    <source>
        <dbReference type="ARBA" id="ARBA00022475"/>
    </source>
</evidence>
<keyword evidence="5" id="KW-0165">Cleavage on pair of basic residues</keyword>
<evidence type="ECO:0000256" key="11">
    <source>
        <dbReference type="ARBA" id="ARBA00023180"/>
    </source>
</evidence>
<dbReference type="InterPro" id="IPR000519">
    <property type="entry name" value="P_trefoil_dom"/>
</dbReference>
<dbReference type="InterPro" id="IPR054554">
    <property type="entry name" value="ZP1/4_Ig-like"/>
</dbReference>
<evidence type="ECO:0000256" key="8">
    <source>
        <dbReference type="ARBA" id="ARBA00022989"/>
    </source>
</evidence>
<evidence type="ECO:0000313" key="19">
    <source>
        <dbReference type="Proteomes" id="UP001221898"/>
    </source>
</evidence>
<keyword evidence="7 15" id="KW-0732">Signal</keyword>
<dbReference type="GO" id="GO:0007339">
    <property type="term" value="P:binding of sperm to zona pellucida"/>
    <property type="evidence" value="ECO:0007669"/>
    <property type="project" value="TreeGrafter"/>
</dbReference>
<evidence type="ECO:0000256" key="15">
    <source>
        <dbReference type="SAM" id="SignalP"/>
    </source>
</evidence>
<dbReference type="Pfam" id="PF23344">
    <property type="entry name" value="ZP-N"/>
    <property type="match status" value="1"/>
</dbReference>
<sequence length="918" mass="100020">MSSGGTRKAVLFVCTVTFTLSTLRTCGSITARTLTVSDGFKTYRPSVSRLQGGVEGEDSGKDVRFGWLALGRNFQPKYRSYSGVNVNGLRGSSWGPSNSLLNITHSEIWNPQDNSKRINKPSKFAKDSHLARKNDIISGDETRSEGEPKPAIRSRFDEENSLKLSRNTKWIHDSDAVEPRMESLIPDSDYQSDSPQQAVLVGHWHVPGEVNGLPTAPVSQAAESRPFILCGSNSMTLTANGNEYAHLKVDLANGPPLSLSQLPSSCRHTLKMTPQNVVFKTPYDGCFIMKKDDKYILPLLWWESPVTISCPATATPALTHPSVLCSPFGMTLKIEGGLDVAKKLHVLLQDKWVPFLSAQCSYRVHGIPGDLIMHIPYNACGMTNKGGLHFLPLLSGNTGKVFAYAMNATLASADPFTIEIKGLDNVWMPISSAPPQCYGLEALGVKGVKLSSSLPPCHAHTFSPSMVSLPVKFLDIDLGRYRILELQCPYYSPTATSMSPTTPEGQTAPPKPRAFCLQTSISVELLPGVEWALRVQDVKGTGMSGAPSHCVHSVSKGEHGQNILTVPFNSCHVSVQGNERRIVVKFRTLNGQEGEVPLSCIINPPSRRQGCEVSNDLHLPCGSGHDGPVECGALGCCYYTHSHTCYYPVDECTADRHIVFTVPASLTEPPLSTASLFTPGNSTCVPQKVTPSFALFKIPLDGCGVHKYEIGATKIYMVEVLNTLYAISLNFGTITRDSPVRLLVECRYSPSSLVSVAYLVKTPSLGPSIQAQGVFGVQLRIAKDEFYTSYHPQYHRPLSLLLGQPLHLEVRLLNPPDAKVLLLVHYCLAYPRSGQTAWVLLYDGCPNQLDVSPHHPPPSAPSPLSQTRRFTFSTFQFLSPETASYSDQEIYFMCSTEICSPSEGPCIEGCIGSPSSAG</sequence>
<dbReference type="AlphaFoldDB" id="A0AAD7RHE8"/>
<dbReference type="PROSITE" id="PS51034">
    <property type="entry name" value="ZP_2"/>
    <property type="match status" value="1"/>
</dbReference>
<feature type="disulfide bond" evidence="14">
    <location>
        <begin position="611"/>
        <end position="637"/>
    </location>
</feature>
<dbReference type="Gene3D" id="2.60.40.4100">
    <property type="entry name" value="Zona pellucida, ZP-C domain"/>
    <property type="match status" value="1"/>
</dbReference>
<dbReference type="InterPro" id="IPR055355">
    <property type="entry name" value="ZP-C"/>
</dbReference>
<dbReference type="EMBL" id="JAINUG010000278">
    <property type="protein sequence ID" value="KAJ8384115.1"/>
    <property type="molecule type" value="Genomic_DNA"/>
</dbReference>
<keyword evidence="9" id="KW-0472">Membrane</keyword>
<dbReference type="PROSITE" id="PS51448">
    <property type="entry name" value="P_TREFOIL_2"/>
    <property type="match status" value="1"/>
</dbReference>
<dbReference type="GO" id="GO:0035805">
    <property type="term" value="C:egg coat"/>
    <property type="evidence" value="ECO:0007669"/>
    <property type="project" value="UniProtKB-SubCell"/>
</dbReference>
<keyword evidence="11" id="KW-0325">Glycoprotein</keyword>
<evidence type="ECO:0000259" key="16">
    <source>
        <dbReference type="PROSITE" id="PS51034"/>
    </source>
</evidence>
<protein>
    <submittedName>
        <fullName evidence="18">Uncharacterized protein</fullName>
    </submittedName>
</protein>
<keyword evidence="3" id="KW-0964">Secreted</keyword>
<organism evidence="18 19">
    <name type="scientific">Aldrovandia affinis</name>
    <dbReference type="NCBI Taxonomy" id="143900"/>
    <lineage>
        <taxon>Eukaryota</taxon>
        <taxon>Metazoa</taxon>
        <taxon>Chordata</taxon>
        <taxon>Craniata</taxon>
        <taxon>Vertebrata</taxon>
        <taxon>Euteleostomi</taxon>
        <taxon>Actinopterygii</taxon>
        <taxon>Neopterygii</taxon>
        <taxon>Teleostei</taxon>
        <taxon>Notacanthiformes</taxon>
        <taxon>Halosauridae</taxon>
        <taxon>Aldrovandia</taxon>
    </lineage>
</organism>
<gene>
    <name evidence="18" type="ORF">AAFF_G00208170</name>
</gene>
<evidence type="ECO:0000256" key="3">
    <source>
        <dbReference type="ARBA" id="ARBA00022525"/>
    </source>
</evidence>
<name>A0AAD7RHE8_9TELE</name>
<comment type="subcellular location">
    <subcellularLocation>
        <location evidence="1">Cell membrane</location>
        <topology evidence="1">Single-pass type I membrane protein</topology>
    </subcellularLocation>
    <subcellularLocation>
        <location evidence="13">Zona pellucida</location>
    </subcellularLocation>
</comment>
<dbReference type="InterPro" id="IPR051148">
    <property type="entry name" value="Zona_Pellucida_Domain_gp"/>
</dbReference>
<keyword evidence="4" id="KW-0272">Extracellular matrix</keyword>
<dbReference type="Pfam" id="PF00100">
    <property type="entry name" value="Zona_pellucida"/>
    <property type="match status" value="1"/>
</dbReference>
<dbReference type="PANTHER" id="PTHR23343:SF117">
    <property type="entry name" value="ZONA PELLUCIDA SPERM-BINDING PROTEIN 4-LIKE ISOFORM X1"/>
    <property type="match status" value="1"/>
</dbReference>
<dbReference type="InterPro" id="IPR042235">
    <property type="entry name" value="ZP-C_dom"/>
</dbReference>
<feature type="domain" description="P-type" evidence="17">
    <location>
        <begin position="609"/>
        <end position="649"/>
    </location>
</feature>
<evidence type="ECO:0000256" key="9">
    <source>
        <dbReference type="ARBA" id="ARBA00023136"/>
    </source>
</evidence>
<evidence type="ECO:0000256" key="1">
    <source>
        <dbReference type="ARBA" id="ARBA00004251"/>
    </source>
</evidence>
<reference evidence="18" key="1">
    <citation type="journal article" date="2023" name="Science">
        <title>Genome structures resolve the early diversification of teleost fishes.</title>
        <authorList>
            <person name="Parey E."/>
            <person name="Louis A."/>
            <person name="Montfort J."/>
            <person name="Bouchez O."/>
            <person name="Roques C."/>
            <person name="Iampietro C."/>
            <person name="Lluch J."/>
            <person name="Castinel A."/>
            <person name="Donnadieu C."/>
            <person name="Desvignes T."/>
            <person name="Floi Bucao C."/>
            <person name="Jouanno E."/>
            <person name="Wen M."/>
            <person name="Mejri S."/>
            <person name="Dirks R."/>
            <person name="Jansen H."/>
            <person name="Henkel C."/>
            <person name="Chen W.J."/>
            <person name="Zahm M."/>
            <person name="Cabau C."/>
            <person name="Klopp C."/>
            <person name="Thompson A.W."/>
            <person name="Robinson-Rechavi M."/>
            <person name="Braasch I."/>
            <person name="Lecointre G."/>
            <person name="Bobe J."/>
            <person name="Postlethwait J.H."/>
            <person name="Berthelot C."/>
            <person name="Roest Crollius H."/>
            <person name="Guiguen Y."/>
        </authorList>
    </citation>
    <scope>NUCLEOTIDE SEQUENCE</scope>
    <source>
        <strain evidence="18">NC1722</strain>
    </source>
</reference>
<dbReference type="PANTHER" id="PTHR23343">
    <property type="entry name" value="ZONA PELLUCIDA SPERM-BINDING PROTEIN"/>
    <property type="match status" value="1"/>
</dbReference>
<keyword evidence="19" id="KW-1185">Reference proteome</keyword>
<dbReference type="Proteomes" id="UP001221898">
    <property type="component" value="Unassembled WGS sequence"/>
</dbReference>
<evidence type="ECO:0000256" key="14">
    <source>
        <dbReference type="PROSITE-ProRule" id="PRU00779"/>
    </source>
</evidence>
<accession>A0AAD7RHE8</accession>
<evidence type="ECO:0000256" key="13">
    <source>
        <dbReference type="ARBA" id="ARBA00024183"/>
    </source>
</evidence>
<evidence type="ECO:0000256" key="12">
    <source>
        <dbReference type="ARBA" id="ARBA00023279"/>
    </source>
</evidence>
<evidence type="ECO:0000256" key="5">
    <source>
        <dbReference type="ARBA" id="ARBA00022685"/>
    </source>
</evidence>
<feature type="domain" description="ZP" evidence="16">
    <location>
        <begin position="651"/>
        <end position="917"/>
    </location>
</feature>
<evidence type="ECO:0000256" key="6">
    <source>
        <dbReference type="ARBA" id="ARBA00022692"/>
    </source>
</evidence>
<proteinExistence type="predicted"/>
<dbReference type="Gene3D" id="2.60.40.3210">
    <property type="entry name" value="Zona pellucida, ZP-N domain"/>
    <property type="match status" value="1"/>
</dbReference>
<dbReference type="GO" id="GO:0032190">
    <property type="term" value="F:acrosin binding"/>
    <property type="evidence" value="ECO:0007669"/>
    <property type="project" value="TreeGrafter"/>
</dbReference>
<dbReference type="InterPro" id="IPR055356">
    <property type="entry name" value="ZP-N"/>
</dbReference>
<evidence type="ECO:0000259" key="17">
    <source>
        <dbReference type="PROSITE" id="PS51448"/>
    </source>
</evidence>
<comment type="caution">
    <text evidence="14">Lacks conserved residue(s) required for the propagation of feature annotation.</text>
</comment>